<dbReference type="PANTHER" id="PTHR43080">
    <property type="entry name" value="CBS DOMAIN-CONTAINING PROTEIN CBSX3, MITOCHONDRIAL"/>
    <property type="match status" value="1"/>
</dbReference>
<keyword evidence="6" id="KW-1185">Reference proteome</keyword>
<dbReference type="CDD" id="cd04586">
    <property type="entry name" value="CBS_pair_BON_assoc"/>
    <property type="match status" value="1"/>
</dbReference>
<dbReference type="Pfam" id="PF04972">
    <property type="entry name" value="BON"/>
    <property type="match status" value="1"/>
</dbReference>
<dbReference type="Gene3D" id="3.30.1340.30">
    <property type="match status" value="1"/>
</dbReference>
<dbReference type="PIRSF" id="PIRSF036990">
    <property type="entry name" value="UCP036990_CBS_BON"/>
    <property type="match status" value="1"/>
</dbReference>
<dbReference type="Proteomes" id="UP000579647">
    <property type="component" value="Unassembled WGS sequence"/>
</dbReference>
<name>A0A840WA42_9ACTN</name>
<organism evidence="5 6">
    <name type="scientific">Nocardiopsis metallicus</name>
    <dbReference type="NCBI Taxonomy" id="179819"/>
    <lineage>
        <taxon>Bacteria</taxon>
        <taxon>Bacillati</taxon>
        <taxon>Actinomycetota</taxon>
        <taxon>Actinomycetes</taxon>
        <taxon>Streptosporangiales</taxon>
        <taxon>Nocardiopsidaceae</taxon>
        <taxon>Nocardiopsis</taxon>
    </lineage>
</organism>
<dbReference type="EMBL" id="JACHDO010000001">
    <property type="protein sequence ID" value="MBB5493920.1"/>
    <property type="molecule type" value="Genomic_DNA"/>
</dbReference>
<dbReference type="InterPro" id="IPR051257">
    <property type="entry name" value="Diverse_CBS-Domain"/>
</dbReference>
<accession>A0A840WA42</accession>
<dbReference type="InterPro" id="IPR017080">
    <property type="entry name" value="UCP036990_CBS_BON"/>
</dbReference>
<feature type="domain" description="CBS" evidence="4">
    <location>
        <begin position="96"/>
        <end position="152"/>
    </location>
</feature>
<dbReference type="PROSITE" id="PS50914">
    <property type="entry name" value="BON"/>
    <property type="match status" value="1"/>
</dbReference>
<dbReference type="RefSeq" id="WP_184367014.1">
    <property type="nucleotide sequence ID" value="NZ_BAAAKM010000090.1"/>
</dbReference>
<dbReference type="Gene3D" id="3.10.580.10">
    <property type="entry name" value="CBS-domain"/>
    <property type="match status" value="1"/>
</dbReference>
<protein>
    <submittedName>
        <fullName evidence="5">CBS-domain-containing membrane protein</fullName>
    </submittedName>
</protein>
<keyword evidence="1 2" id="KW-0129">CBS domain</keyword>
<evidence type="ECO:0000256" key="1">
    <source>
        <dbReference type="ARBA" id="ARBA00023122"/>
    </source>
</evidence>
<feature type="domain" description="CBS" evidence="4">
    <location>
        <begin position="8"/>
        <end position="65"/>
    </location>
</feature>
<sequence length="233" mass="25343">MRTVREVMTTEVFSVAQETDYRNVAGTLLERQVSALPVTDGDGRVVGVVSEEDLLHKEEFAGGDYRPPLRARLRTRMGPGGSAADKAQARTAGGLMTSPAVTVSPDAGTVTAARLMERHGVKRLPVVDGEGHLVGIVGRRDLLSVFIREDDEIAEEARAGITEALTPVRVQEPAVTVEDGVVRVSGTVEHRSEAQALIRRLKAIEGVVSVDSELRWRVDDVVPEYVRWRSVTP</sequence>
<dbReference type="Pfam" id="PF00571">
    <property type="entry name" value="CBS"/>
    <property type="match status" value="2"/>
</dbReference>
<proteinExistence type="predicted"/>
<feature type="domain" description="BON" evidence="3">
    <location>
        <begin position="149"/>
        <end position="218"/>
    </location>
</feature>
<evidence type="ECO:0000259" key="4">
    <source>
        <dbReference type="PROSITE" id="PS51371"/>
    </source>
</evidence>
<dbReference type="SUPFAM" id="SSF54631">
    <property type="entry name" value="CBS-domain pair"/>
    <property type="match status" value="1"/>
</dbReference>
<dbReference type="InterPro" id="IPR007055">
    <property type="entry name" value="BON_dom"/>
</dbReference>
<dbReference type="InterPro" id="IPR000644">
    <property type="entry name" value="CBS_dom"/>
</dbReference>
<gene>
    <name evidence="5" type="ORF">HNR07_005057</name>
</gene>
<evidence type="ECO:0000256" key="2">
    <source>
        <dbReference type="PROSITE-ProRule" id="PRU00703"/>
    </source>
</evidence>
<evidence type="ECO:0000313" key="5">
    <source>
        <dbReference type="EMBL" id="MBB5493920.1"/>
    </source>
</evidence>
<dbReference type="PROSITE" id="PS51371">
    <property type="entry name" value="CBS"/>
    <property type="match status" value="2"/>
</dbReference>
<dbReference type="SMART" id="SM00116">
    <property type="entry name" value="CBS"/>
    <property type="match status" value="2"/>
</dbReference>
<dbReference type="InterPro" id="IPR046342">
    <property type="entry name" value="CBS_dom_sf"/>
</dbReference>
<evidence type="ECO:0000259" key="3">
    <source>
        <dbReference type="PROSITE" id="PS50914"/>
    </source>
</evidence>
<reference evidence="5 6" key="1">
    <citation type="submission" date="2020-08" db="EMBL/GenBank/DDBJ databases">
        <title>Sequencing the genomes of 1000 actinobacteria strains.</title>
        <authorList>
            <person name="Klenk H.-P."/>
        </authorList>
    </citation>
    <scope>NUCLEOTIDE SEQUENCE [LARGE SCALE GENOMIC DNA]</scope>
    <source>
        <strain evidence="5 6">DSM 44598</strain>
    </source>
</reference>
<comment type="caution">
    <text evidence="5">The sequence shown here is derived from an EMBL/GenBank/DDBJ whole genome shotgun (WGS) entry which is preliminary data.</text>
</comment>
<dbReference type="AlphaFoldDB" id="A0A840WA42"/>
<evidence type="ECO:0000313" key="6">
    <source>
        <dbReference type="Proteomes" id="UP000579647"/>
    </source>
</evidence>
<dbReference type="PANTHER" id="PTHR43080:SF29">
    <property type="entry name" value="OS02G0818000 PROTEIN"/>
    <property type="match status" value="1"/>
</dbReference>